<dbReference type="RefSeq" id="WP_095896024.1">
    <property type="nucleotide sequence ID" value="NZ_BOPJ01000014.1"/>
</dbReference>
<reference evidence="3" key="4">
    <citation type="submission" date="2024-10" db="EMBL/GenBank/DDBJ databases">
        <authorList>
            <person name="Bergman P."/>
            <person name="Andersson A.F."/>
            <person name="Zangenah S."/>
            <person name="Abbasi N."/>
        </authorList>
    </citation>
    <scope>NUCLEOTIDE SEQUENCE</scope>
    <source>
        <strain evidence="3">W5</strain>
    </source>
</reference>
<dbReference type="InterPro" id="IPR042095">
    <property type="entry name" value="SUMF_sf"/>
</dbReference>
<dbReference type="PANTHER" id="PTHR23150">
    <property type="entry name" value="SULFATASE MODIFYING FACTOR 1, 2"/>
    <property type="match status" value="1"/>
</dbReference>
<dbReference type="Proteomes" id="UP000217348">
    <property type="component" value="Chromosome"/>
</dbReference>
<sequence>MKKNVQTAVKKWDAFKLHKFSKGIAVLTVMATTTLTSCNKEEQDFTPSDTVTVETQPEISPNLFSKSIKDNTVFVEGGTFNMGTVSAHKVTLSNFRITKYEITNAEYAQFLNSKKENKIENGAKWYQGKDIVQEGKTFKARAGKENLPVIFVTWNGAKAYAEWAGGRIPTEAEWEYAARGGKKSKGYMWSGSNNIDEVAWYVKNSGGRMHPVGTKKPNELGIYDMSGNAWEWTADWFGSLPRTQQTNPKGANQGSLRVRRGASAFCTPATCRTIYRSKRAPNGVRHNLGFRVVFPAR</sequence>
<dbReference type="Gene3D" id="3.90.1580.10">
    <property type="entry name" value="paralog of FGE (formylglycine-generating enzyme)"/>
    <property type="match status" value="1"/>
</dbReference>
<evidence type="ECO:0000313" key="4">
    <source>
        <dbReference type="Proteomes" id="UP000217348"/>
    </source>
</evidence>
<name>A0A250FWK1_9FLAO</name>
<dbReference type="InterPro" id="IPR051043">
    <property type="entry name" value="Sulfatase_Mod_Factor_Kinase"/>
</dbReference>
<dbReference type="Proteomes" id="UP001622370">
    <property type="component" value="Unassembled WGS sequence"/>
</dbReference>
<evidence type="ECO:0000313" key="5">
    <source>
        <dbReference type="Proteomes" id="UP001622370"/>
    </source>
</evidence>
<evidence type="ECO:0000259" key="1">
    <source>
        <dbReference type="Pfam" id="PF03781"/>
    </source>
</evidence>
<gene>
    <name evidence="3" type="ORF">ACI76L_07650</name>
    <name evidence="2" type="ORF">CGC58_06715</name>
</gene>
<dbReference type="PANTHER" id="PTHR23150:SF19">
    <property type="entry name" value="FORMYLGLYCINE-GENERATING ENZYME"/>
    <property type="match status" value="1"/>
</dbReference>
<feature type="domain" description="Sulfatase-modifying factor enzyme-like" evidence="1">
    <location>
        <begin position="70"/>
        <end position="293"/>
    </location>
</feature>
<dbReference type="InterPro" id="IPR005532">
    <property type="entry name" value="SUMF_dom"/>
</dbReference>
<proteinExistence type="predicted"/>
<evidence type="ECO:0000313" key="2">
    <source>
        <dbReference type="EMBL" id="ATA89444.1"/>
    </source>
</evidence>
<dbReference type="SUPFAM" id="SSF56436">
    <property type="entry name" value="C-type lectin-like"/>
    <property type="match status" value="1"/>
</dbReference>
<evidence type="ECO:0000313" key="3">
    <source>
        <dbReference type="EMBL" id="MFK8293652.1"/>
    </source>
</evidence>
<dbReference type="InterPro" id="IPR016187">
    <property type="entry name" value="CTDL_fold"/>
</dbReference>
<dbReference type="AlphaFoldDB" id="A0A250FWK1"/>
<organism evidence="2 4">
    <name type="scientific">Capnocytophaga stomatis</name>
    <dbReference type="NCBI Taxonomy" id="1848904"/>
    <lineage>
        <taxon>Bacteria</taxon>
        <taxon>Pseudomonadati</taxon>
        <taxon>Bacteroidota</taxon>
        <taxon>Flavobacteriia</taxon>
        <taxon>Flavobacteriales</taxon>
        <taxon>Flavobacteriaceae</taxon>
        <taxon>Capnocytophaga</taxon>
    </lineage>
</organism>
<dbReference type="KEGG" id="csto:CGC58_06715"/>
<accession>A0A250FWK1</accession>
<keyword evidence="5" id="KW-1185">Reference proteome</keyword>
<reference evidence="3 5" key="1">
    <citation type="journal article" date="2016" name="Sci. Rep.">
        <title>Whole genome sequencing identifies a novel species of the genus Capnocytophaga isolated from dog and cat bite wounds in humans.</title>
        <authorList>
            <person name="Zangenah S."/>
            <person name="Abbasi N."/>
            <person name="Andersson A.F."/>
            <person name="Bergman P."/>
        </authorList>
    </citation>
    <scope>NUCLEOTIDE SEQUENCE [LARGE SCALE GENOMIC DNA]</scope>
    <source>
        <strain evidence="3 5">W5</strain>
    </source>
</reference>
<dbReference type="GO" id="GO:0120147">
    <property type="term" value="F:formylglycine-generating oxidase activity"/>
    <property type="evidence" value="ECO:0007669"/>
    <property type="project" value="TreeGrafter"/>
</dbReference>
<reference evidence="4" key="3">
    <citation type="submission" date="2017-06" db="EMBL/GenBank/DDBJ databases">
        <title>Capnocytophaga spp. assemblies.</title>
        <authorList>
            <person name="Gulvik C.A."/>
        </authorList>
    </citation>
    <scope>NUCLEOTIDE SEQUENCE [LARGE SCALE GENOMIC DNA]</scope>
    <source>
        <strain evidence="4">H2177</strain>
    </source>
</reference>
<dbReference type="EMBL" id="CP022387">
    <property type="protein sequence ID" value="ATA89444.1"/>
    <property type="molecule type" value="Genomic_DNA"/>
</dbReference>
<protein>
    <submittedName>
        <fullName evidence="3">Formylglycine-generating enzyme family protein</fullName>
    </submittedName>
</protein>
<dbReference type="Pfam" id="PF03781">
    <property type="entry name" value="FGE-sulfatase"/>
    <property type="match status" value="1"/>
</dbReference>
<dbReference type="OrthoDB" id="9768004at2"/>
<dbReference type="EMBL" id="JBJGWJ010000004">
    <property type="protein sequence ID" value="MFK8293652.1"/>
    <property type="molecule type" value="Genomic_DNA"/>
</dbReference>
<reference evidence="2" key="2">
    <citation type="journal article" date="2017" name="Genome Announc.">
        <title>Twelve Complete Reference Genomes of Clinical Isolates in the Capnocytophaga Genus.</title>
        <authorList>
            <person name="Villarma A."/>
            <person name="Gulvik C.A."/>
            <person name="Rowe L.A."/>
            <person name="Sheth M."/>
            <person name="Juieng P."/>
            <person name="Nicholson A.C."/>
            <person name="Loparev V.N."/>
            <person name="McQuiston J.R."/>
        </authorList>
    </citation>
    <scope>NUCLEOTIDE SEQUENCE</scope>
    <source>
        <strain evidence="2">H2177</strain>
    </source>
</reference>